<feature type="non-terminal residue" evidence="3">
    <location>
        <position position="2005"/>
    </location>
</feature>
<evidence type="ECO:0000313" key="4">
    <source>
        <dbReference type="Proteomes" id="UP001497623"/>
    </source>
</evidence>
<keyword evidence="1" id="KW-0175">Coiled coil</keyword>
<name>A0AAV2Q3X4_MEGNR</name>
<feature type="compositionally biased region" description="Basic residues" evidence="2">
    <location>
        <begin position="526"/>
        <end position="539"/>
    </location>
</feature>
<feature type="coiled-coil region" evidence="1">
    <location>
        <begin position="1967"/>
        <end position="2005"/>
    </location>
</feature>
<reference evidence="3 4" key="1">
    <citation type="submission" date="2024-05" db="EMBL/GenBank/DDBJ databases">
        <authorList>
            <person name="Wallberg A."/>
        </authorList>
    </citation>
    <scope>NUCLEOTIDE SEQUENCE [LARGE SCALE GENOMIC DNA]</scope>
</reference>
<feature type="compositionally biased region" description="Low complexity" evidence="2">
    <location>
        <begin position="377"/>
        <end position="390"/>
    </location>
</feature>
<feature type="coiled-coil region" evidence="1">
    <location>
        <begin position="1171"/>
        <end position="1288"/>
    </location>
</feature>
<organism evidence="3 4">
    <name type="scientific">Meganyctiphanes norvegica</name>
    <name type="common">Northern krill</name>
    <name type="synonym">Thysanopoda norvegica</name>
    <dbReference type="NCBI Taxonomy" id="48144"/>
    <lineage>
        <taxon>Eukaryota</taxon>
        <taxon>Metazoa</taxon>
        <taxon>Ecdysozoa</taxon>
        <taxon>Arthropoda</taxon>
        <taxon>Crustacea</taxon>
        <taxon>Multicrustacea</taxon>
        <taxon>Malacostraca</taxon>
        <taxon>Eumalacostraca</taxon>
        <taxon>Eucarida</taxon>
        <taxon>Euphausiacea</taxon>
        <taxon>Euphausiidae</taxon>
        <taxon>Meganyctiphanes</taxon>
    </lineage>
</organism>
<protein>
    <submittedName>
        <fullName evidence="3">Uncharacterized protein</fullName>
    </submittedName>
</protein>
<accession>A0AAV2Q3X4</accession>
<feature type="region of interest" description="Disordered" evidence="2">
    <location>
        <begin position="525"/>
        <end position="617"/>
    </location>
</feature>
<feature type="compositionally biased region" description="Polar residues" evidence="2">
    <location>
        <begin position="1744"/>
        <end position="1758"/>
    </location>
</feature>
<feature type="compositionally biased region" description="Low complexity" evidence="2">
    <location>
        <begin position="575"/>
        <end position="601"/>
    </location>
</feature>
<feature type="coiled-coil region" evidence="1">
    <location>
        <begin position="908"/>
        <end position="1142"/>
    </location>
</feature>
<evidence type="ECO:0000313" key="3">
    <source>
        <dbReference type="EMBL" id="CAL4070312.1"/>
    </source>
</evidence>
<proteinExistence type="predicted"/>
<comment type="caution">
    <text evidence="3">The sequence shown here is derived from an EMBL/GenBank/DDBJ whole genome shotgun (WGS) entry which is preliminary data.</text>
</comment>
<feature type="region of interest" description="Disordered" evidence="2">
    <location>
        <begin position="1744"/>
        <end position="1777"/>
    </location>
</feature>
<feature type="region of interest" description="Disordered" evidence="2">
    <location>
        <begin position="803"/>
        <end position="822"/>
    </location>
</feature>
<dbReference type="EMBL" id="CAXKWB010003790">
    <property type="protein sequence ID" value="CAL4070312.1"/>
    <property type="molecule type" value="Genomic_DNA"/>
</dbReference>
<feature type="coiled-coil region" evidence="1">
    <location>
        <begin position="1808"/>
        <end position="1842"/>
    </location>
</feature>
<feature type="compositionally biased region" description="Low complexity" evidence="2">
    <location>
        <begin position="1766"/>
        <end position="1775"/>
    </location>
</feature>
<feature type="region of interest" description="Disordered" evidence="2">
    <location>
        <begin position="352"/>
        <end position="390"/>
    </location>
</feature>
<keyword evidence="4" id="KW-1185">Reference proteome</keyword>
<feature type="compositionally biased region" description="Basic and acidic residues" evidence="2">
    <location>
        <begin position="1538"/>
        <end position="1554"/>
    </location>
</feature>
<feature type="compositionally biased region" description="Basic and acidic residues" evidence="2">
    <location>
        <begin position="812"/>
        <end position="822"/>
    </location>
</feature>
<feature type="region of interest" description="Disordered" evidence="2">
    <location>
        <begin position="137"/>
        <end position="163"/>
    </location>
</feature>
<evidence type="ECO:0000256" key="2">
    <source>
        <dbReference type="SAM" id="MobiDB-lite"/>
    </source>
</evidence>
<feature type="region of interest" description="Disordered" evidence="2">
    <location>
        <begin position="1538"/>
        <end position="1569"/>
    </location>
</feature>
<sequence>MEDGTHHYGETKKNYNNRDTSPVDSEIFNLVVDPFTDFKIFFLPNCFKCACKIVPYPDYGSPRGSLHTAMTATPHILPDLTLPPIKLIIKCHEDKTDQGHMKQCFGERYNPCDIWREMLSMCQRAVETDYVNIPSSPRESYNLTPPETPRANKFDYTNPNLRNDNLEETVVNQSSRTSSSLSLNSTSTISSSPQIFGRTLLHNFIAEYTLSMIFFPLWDTNCCLKSVPQNSIFMVNPFTASSIGDGINDNGYRNHNRIHQLSSAHPHGSALVLLPNPHLSSTPRLTMLSHLQQKSSMNKPPSIHESCDALVALREASSTLGVTETLIGPPLRIPCITSEASEKIASKMENVTGLPNKSSQNTTNTTNAPVQLRSETRASSANATSASTSTTMSADYALSTSLTGNASTATTPTLTQGASSPTQVLCFTLKFIDSHQCPNFQRETHLSYGDIAKMEFFGLFEIQDRDLTMPKDETKSHTISVPVGMTEQGPIQVYKEVHKYPVGSISTTVERKSYIGLEQTESKLSSRTKKKLKSIKKSKKKDDDHYTSQLSLASGVSEASKVSGMSGLSGGTYNSTGSTEKTGSSGPKSCITRSRTSSRTSINDNRSEQVPGLKSRPALSSAIAKMRQAMENKSMSDNASDVMSVFSDTSSNLSNLSDLSGYEDEYMRIKRLVSDVAHHPTDELRKMVIKGSHKPQAAAKPQPSIEQEKTIRDLQAQKEDLEIHLHRMSIQVQNSVREKELYQQQIELMQTKITETNQKQYFEVLKQRAALEGQLEMIKQELENSVYEKSQVQTKLNQALKDSQSNQAATMKAKEAESSMDERLKKMEGDYKILERKIEETKEELQKSHKDQERTEEEFKVLSSKNLQLEEAMEQKVSKENQLTGDNQSLNSRILELQKDVDVERQLKIKAESNIRKLNSDLETANKSRVWYQEQLQAAQSARTTLQQELLEIRSQQTSISQERDALDAEVKSLKLEAEEGRARLVREKASLVSHLEALQADMAEREAAVAQIEKERGVDSKLLEERRQKLERDRQRMHNMRLDLSDAERVIEDQRIDLKKKMSLLMRYEAELKKLRTTNAVDTEVLCERDVTIQNQKQSIAQMEALLKKTQDEVRSRNSLIASLSEEKMKVETALAAAYAEKKEVDEGIAKFKEDMSKLSSNFYRMKHDIAAKDRQIEALKRESQESKQLKDDLNMKIQEQEAQIINDEEKKNLNTLLETMKEEEKKTLEEKGKVTQELNILQQNIRMIEIEKKGLSEAVQLREEQIQNLQNSIENYRESMLKKDEELFISHEKYSGIEKNYIEICKNYETFKNENLALKQETEAYIENEKLIKREMSEMKENVYKERKLKQSLEKKIELIEEKNDEKIDKLKMEKENLSSHINELNDKFTNDSAAFEERITSYIKEIQVLKDDKLRMEKKCKDINAAIKQSDEIKSTAVARVKSLEASLQEISKENRQLKENILGLKQQEGKVLELENCIKTNEKEIDNHKASLRGLKSQIAKVNQEKINLSSQISTLTTANNELKQYKTEELSLKSNNDKKCRERSPEKGKGSRSSEQSKEYNSLQKKLAEAEARVLEVMNKNESIDMALKNTKKESSMMKAKLKDYESLKNKNQEMDCSNEKFKKINIENDLKLKEFEEKLKEEENCRSDIELKASEYCNHISSLEKEKREFVVQMQNLETRTEELKEKIINLEEEITQKQLELHLSQEERDQWAAKYQSLRDYIPERDTSTQPAVQLENTPFSGTQQQPSIESATLREGGSSSIATPSSSPDIVHSVNDLNLYLSPVTKGSSVDNGAQFERTMSDLQRQVNLTSEALQNKESQIQGLVQQVTALKLKEREEENINSEGSNKTEPLREYNITNILDFKNKIIQIYNMIDSRGHHCKCSDVGRISKDIIKTFEGIEENSEVQNLLSQIETFKSQLSANETLLEERRVALESSATEFREKQRRYESNVRLLTRKLKEHMKGRKAAEKTLQEEAQQNQRLMDEERIRYESLKKR</sequence>
<gene>
    <name evidence="3" type="ORF">MNOR_LOCUS8240</name>
</gene>
<feature type="compositionally biased region" description="Polar residues" evidence="2">
    <location>
        <begin position="1556"/>
        <end position="1569"/>
    </location>
</feature>
<evidence type="ECO:0000256" key="1">
    <source>
        <dbReference type="SAM" id="Coils"/>
    </source>
</evidence>
<feature type="coiled-coil region" evidence="1">
    <location>
        <begin position="704"/>
        <end position="759"/>
    </location>
</feature>
<dbReference type="Proteomes" id="UP001497623">
    <property type="component" value="Unassembled WGS sequence"/>
</dbReference>